<dbReference type="PROSITE" id="PS51387">
    <property type="entry name" value="FAD_PCMH"/>
    <property type="match status" value="2"/>
</dbReference>
<dbReference type="InterPro" id="IPR016169">
    <property type="entry name" value="FAD-bd_PCMH_sub2"/>
</dbReference>
<dbReference type="GO" id="GO:0071949">
    <property type="term" value="F:FAD binding"/>
    <property type="evidence" value="ECO:0007669"/>
    <property type="project" value="InterPro"/>
</dbReference>
<keyword evidence="3" id="KW-0017">Alkaloid metabolism</keyword>
<evidence type="ECO:0000256" key="9">
    <source>
        <dbReference type="ARBA" id="ARBA00045734"/>
    </source>
</evidence>
<keyword evidence="13" id="KW-1185">Reference proteome</keyword>
<evidence type="ECO:0000256" key="3">
    <source>
        <dbReference type="ARBA" id="ARBA00022589"/>
    </source>
</evidence>
<keyword evidence="6" id="KW-0274">FAD</keyword>
<dbReference type="Gene3D" id="3.30.465.10">
    <property type="match status" value="2"/>
</dbReference>
<dbReference type="Gene3D" id="3.30.43.10">
    <property type="entry name" value="Uridine Diphospho-n-acetylenolpyruvylglucosamine Reductase, domain 2"/>
    <property type="match status" value="1"/>
</dbReference>
<evidence type="ECO:0000256" key="4">
    <source>
        <dbReference type="ARBA" id="ARBA00022630"/>
    </source>
</evidence>
<evidence type="ECO:0000259" key="11">
    <source>
        <dbReference type="PROSITE" id="PS51387"/>
    </source>
</evidence>
<evidence type="ECO:0000256" key="5">
    <source>
        <dbReference type="ARBA" id="ARBA00022729"/>
    </source>
</evidence>
<comment type="cofactor">
    <cofactor evidence="1">
        <name>FAD</name>
        <dbReference type="ChEBI" id="CHEBI:57692"/>
    </cofactor>
</comment>
<dbReference type="InterPro" id="IPR006094">
    <property type="entry name" value="Oxid_FAD_bind_N"/>
</dbReference>
<keyword evidence="4" id="KW-0285">Flavoprotein</keyword>
<dbReference type="Proteomes" id="UP001234989">
    <property type="component" value="Chromosome 2"/>
</dbReference>
<feature type="domain" description="FAD-binding PCMH-type" evidence="11">
    <location>
        <begin position="1"/>
        <end position="135"/>
    </location>
</feature>
<evidence type="ECO:0000256" key="1">
    <source>
        <dbReference type="ARBA" id="ARBA00001974"/>
    </source>
</evidence>
<comment type="function">
    <text evidence="9">Involved in the biosynthesis of pyridine alkaloid natural products, leading mainly to the production of anabasine, anatabine, nicotine and nornicotine, effective deterrents against herbivores with antiparasitic and pesticide properties (neurotoxins); nornicotine serves as the precursor in the synthesis of the carcinogen compound N'-nitrosonornicotine (NNN). Catalyzes a late oxidation step subsequent to the pyridine ring condensation reaction in the biosynthesis of alkaloids.</text>
</comment>
<dbReference type="InterPro" id="IPR012951">
    <property type="entry name" value="BBE"/>
</dbReference>
<comment type="pathway">
    <text evidence="8">Alkaloid biosynthesis; nicotine biosynthesis.</text>
</comment>
<dbReference type="InterPro" id="IPR016166">
    <property type="entry name" value="FAD-bd_PCMH"/>
</dbReference>
<protein>
    <recommendedName>
        <fullName evidence="11">FAD-binding PCMH-type domain-containing protein</fullName>
    </recommendedName>
</protein>
<accession>A0AAF0Q2D6</accession>
<evidence type="ECO:0000256" key="10">
    <source>
        <dbReference type="SAM" id="MobiDB-lite"/>
    </source>
</evidence>
<reference evidence="12" key="1">
    <citation type="submission" date="2023-08" db="EMBL/GenBank/DDBJ databases">
        <title>A de novo genome assembly of Solanum verrucosum Schlechtendal, a Mexican diploid species geographically isolated from the other diploid A-genome species in potato relatives.</title>
        <authorList>
            <person name="Hosaka K."/>
        </authorList>
    </citation>
    <scope>NUCLEOTIDE SEQUENCE</scope>
    <source>
        <tissue evidence="12">Young leaves</tissue>
    </source>
</reference>
<keyword evidence="7" id="KW-0325">Glycoprotein</keyword>
<evidence type="ECO:0000256" key="6">
    <source>
        <dbReference type="ARBA" id="ARBA00022827"/>
    </source>
</evidence>
<feature type="domain" description="FAD-binding PCMH-type" evidence="11">
    <location>
        <begin position="526"/>
        <end position="700"/>
    </location>
</feature>
<dbReference type="EMBL" id="CP133613">
    <property type="protein sequence ID" value="WMV15552.1"/>
    <property type="molecule type" value="Genomic_DNA"/>
</dbReference>
<evidence type="ECO:0000256" key="2">
    <source>
        <dbReference type="ARBA" id="ARBA00005466"/>
    </source>
</evidence>
<gene>
    <name evidence="12" type="ORF">MTR67_008937</name>
</gene>
<dbReference type="Gene3D" id="3.40.462.20">
    <property type="match status" value="2"/>
</dbReference>
<proteinExistence type="inferred from homology"/>
<evidence type="ECO:0000256" key="7">
    <source>
        <dbReference type="ARBA" id="ARBA00023180"/>
    </source>
</evidence>
<evidence type="ECO:0000256" key="8">
    <source>
        <dbReference type="ARBA" id="ARBA00034114"/>
    </source>
</evidence>
<dbReference type="SUPFAM" id="SSF56176">
    <property type="entry name" value="FAD-binding/transporter-associated domain-like"/>
    <property type="match status" value="2"/>
</dbReference>
<feature type="region of interest" description="Disordered" evidence="10">
    <location>
        <begin position="422"/>
        <end position="492"/>
    </location>
</feature>
<sequence>MDRGSVRESRLNQFSELAGEGLQWRTTDHQHGPWSDLRKLHPHYRIAEKSKKLAFPAGVFPTVGVGGHFSGGGYGMLAQKFGTATDNIIDAKLIDANGQIKDRESMGEDHFWAIRGGGGTSFGLIISWKVKLHDIRKKVTVFNVTRTLEQNATQLIYKWQHIADKVDDNLLLRLFLKSNVQSPFKPGQRSIQAIFSTMFVGGVDELLHEMQKSFPELGLMKEDCIEMSWIESIILFYGGFPNGTSPDALLNWNTRSNLHIYFKGKSDYVQHPISIKGLEGIWKLYNQLGENTGVELQVSPYGGKLSDISESETPFPHRAGNIFMIEYAVYWIKMEDSKRSIDWSQKIYTYLGKYVSKSPRAAYFNYRDLDLGMNNKGNTSYEQAKIWGEKYFKNNFDRLVKVKTKIDPTNFFRNEQRLNKTLRGSSAGKGLGQSPSGRRFEPQQGHWRHYKPAASPGPRGTNRGGPALKQRDPVGTASRVRKATPGNHEEGVDSLFPMAELRFSIPQEDPEEEIVINFVHNQRITSDVKPSIIFTPTKESQIKAAIRCSKIHGLQIRIRSGGHDHEGLSYTSETPFFIIDLRNLRSISIDTQKKTGWVQAGATIGELYYRIAQQSKKLAFPAGVCPNVGVGGHFSGGGYGMLARKFGTVADNIIDAKLIDANGQILDRESMGEDHFWAIRGGGGTSFGIITSWKVKLHDIPEKVTVFNVTRTLEQNATQLVYKWQHITDKVDDNLLLRSNISSPFKRGQRSIHAIFFTMFVGGVDELLHEMKKSFPELGLMKEDCIEMSWIESIIFFYIGFPKGTSPDVLLNWNTTTKKQFYFKGKLDYVQHPISIKGLEGIWKLYNKLGENAGVELQFSP</sequence>
<comment type="similarity">
    <text evidence="2">Belongs to the oxygen-dependent FAD-linked oxidoreductase family.</text>
</comment>
<organism evidence="12 13">
    <name type="scientific">Solanum verrucosum</name>
    <dbReference type="NCBI Taxonomy" id="315347"/>
    <lineage>
        <taxon>Eukaryota</taxon>
        <taxon>Viridiplantae</taxon>
        <taxon>Streptophyta</taxon>
        <taxon>Embryophyta</taxon>
        <taxon>Tracheophyta</taxon>
        <taxon>Spermatophyta</taxon>
        <taxon>Magnoliopsida</taxon>
        <taxon>eudicotyledons</taxon>
        <taxon>Gunneridae</taxon>
        <taxon>Pentapetalae</taxon>
        <taxon>asterids</taxon>
        <taxon>lamiids</taxon>
        <taxon>Solanales</taxon>
        <taxon>Solanaceae</taxon>
        <taxon>Solanoideae</taxon>
        <taxon>Solaneae</taxon>
        <taxon>Solanum</taxon>
    </lineage>
</organism>
<dbReference type="PANTHER" id="PTHR32448">
    <property type="entry name" value="OS08G0158400 PROTEIN"/>
    <property type="match status" value="1"/>
</dbReference>
<evidence type="ECO:0000313" key="12">
    <source>
        <dbReference type="EMBL" id="WMV15552.1"/>
    </source>
</evidence>
<dbReference type="GO" id="GO:0009820">
    <property type="term" value="P:alkaloid metabolic process"/>
    <property type="evidence" value="ECO:0007669"/>
    <property type="project" value="UniProtKB-KW"/>
</dbReference>
<evidence type="ECO:0000313" key="13">
    <source>
        <dbReference type="Proteomes" id="UP001234989"/>
    </source>
</evidence>
<dbReference type="AlphaFoldDB" id="A0AAF0Q2D6"/>
<dbReference type="GO" id="GO:0016491">
    <property type="term" value="F:oxidoreductase activity"/>
    <property type="evidence" value="ECO:0007669"/>
    <property type="project" value="InterPro"/>
</dbReference>
<dbReference type="InterPro" id="IPR016167">
    <property type="entry name" value="FAD-bd_PCMH_sub1"/>
</dbReference>
<dbReference type="Pfam" id="PF08031">
    <property type="entry name" value="BBE"/>
    <property type="match status" value="1"/>
</dbReference>
<dbReference type="InterPro" id="IPR036318">
    <property type="entry name" value="FAD-bd_PCMH-like_sf"/>
</dbReference>
<keyword evidence="5" id="KW-0732">Signal</keyword>
<dbReference type="Pfam" id="PF01565">
    <property type="entry name" value="FAD_binding_4"/>
    <property type="match status" value="2"/>
</dbReference>
<name>A0AAF0Q2D6_SOLVR</name>